<feature type="transmembrane region" description="Helical" evidence="1">
    <location>
        <begin position="71"/>
        <end position="90"/>
    </location>
</feature>
<dbReference type="GO" id="GO:0016874">
    <property type="term" value="F:ligase activity"/>
    <property type="evidence" value="ECO:0007669"/>
    <property type="project" value="UniProtKB-KW"/>
</dbReference>
<keyword evidence="1" id="KW-0812">Transmembrane</keyword>
<reference evidence="2 3" key="1">
    <citation type="submission" date="2023-10" db="EMBL/GenBank/DDBJ databases">
        <title>Surface-active antibiotics is a multifunctional adaptation for post-fire microbes.</title>
        <authorList>
            <person name="Liu M.D."/>
            <person name="Du Y."/>
            <person name="Koupaei S.K."/>
            <person name="Kim N.R."/>
            <person name="Zhang W."/>
            <person name="Traxler M.F."/>
        </authorList>
    </citation>
    <scope>NUCLEOTIDE SEQUENCE [LARGE SCALE GENOMIC DNA]</scope>
    <source>
        <strain evidence="2 3">F3</strain>
    </source>
</reference>
<feature type="transmembrane region" description="Helical" evidence="1">
    <location>
        <begin position="235"/>
        <end position="260"/>
    </location>
</feature>
<keyword evidence="3" id="KW-1185">Reference proteome</keyword>
<organism evidence="2 3">
    <name type="scientific">Paraburkholderia kirstenboschensis</name>
    <dbReference type="NCBI Taxonomy" id="1245436"/>
    <lineage>
        <taxon>Bacteria</taxon>
        <taxon>Pseudomonadati</taxon>
        <taxon>Pseudomonadota</taxon>
        <taxon>Betaproteobacteria</taxon>
        <taxon>Burkholderiales</taxon>
        <taxon>Burkholderiaceae</taxon>
        <taxon>Paraburkholderia</taxon>
    </lineage>
</organism>
<feature type="transmembrane region" description="Helical" evidence="1">
    <location>
        <begin position="128"/>
        <end position="150"/>
    </location>
</feature>
<feature type="transmembrane region" description="Helical" evidence="1">
    <location>
        <begin position="34"/>
        <end position="51"/>
    </location>
</feature>
<evidence type="ECO:0000256" key="1">
    <source>
        <dbReference type="SAM" id="Phobius"/>
    </source>
</evidence>
<name>A0ABZ0EMZ9_9BURK</name>
<keyword evidence="1" id="KW-0472">Membrane</keyword>
<dbReference type="Proteomes" id="UP001302652">
    <property type="component" value="Chromosome 1"/>
</dbReference>
<feature type="transmembrane region" description="Helical" evidence="1">
    <location>
        <begin position="379"/>
        <end position="403"/>
    </location>
</feature>
<dbReference type="EMBL" id="CP136513">
    <property type="protein sequence ID" value="WOD18559.1"/>
    <property type="molecule type" value="Genomic_DNA"/>
</dbReference>
<feature type="transmembrane region" description="Helical" evidence="1">
    <location>
        <begin position="338"/>
        <end position="359"/>
    </location>
</feature>
<protein>
    <submittedName>
        <fullName evidence="2">O-antigen ligase family protein</fullName>
    </submittedName>
</protein>
<feature type="transmembrane region" description="Helical" evidence="1">
    <location>
        <begin position="207"/>
        <end position="223"/>
    </location>
</feature>
<sequence length="452" mass="49623">MLFIRNLMSFRSLTMLGLVLNLFIMRPSALGERYTAIGVAIAPLLAAMYLFHTHRQKRFTTPGLRAETTSLLVLLAVYWLYVAPISIVHGRSQLDWTFYEMVTTAVIVLSYSAVLLDVNANRLFFRQLCTIVALLGLSSVVTELLTFWIGSKDGLYLFSLPIKGYADYTEDPRAATGAIYFPLSMLYSDYASGTVKFDRYCAFFREAGIYQAVACFCLVYEALTRRSRILMACMIGGILCAFSTLGVALLALSLGLLFTLSAGSRRRLLPRLIITCALVMMAWPVALYTPYIGIKDKARTHGASISDRSEAIDRSLASFANEPFGVGLFSGKEKNDGISLLAQISMIGLFGFACQVVMLSAWRPGTKPNWSKMGACAPLLITALFAQPIAGAPTVYVILLAYLPRLRQDAKDRPAALRVAREPAGGYASPARAPFVSIARSDDQIPRLNTIA</sequence>
<dbReference type="RefSeq" id="WP_317020824.1">
    <property type="nucleotide sequence ID" value="NZ_CP136513.1"/>
</dbReference>
<feature type="transmembrane region" description="Helical" evidence="1">
    <location>
        <begin position="12"/>
        <end position="28"/>
    </location>
</feature>
<feature type="transmembrane region" description="Helical" evidence="1">
    <location>
        <begin position="96"/>
        <end position="116"/>
    </location>
</feature>
<accession>A0ABZ0EMZ9</accession>
<evidence type="ECO:0000313" key="2">
    <source>
        <dbReference type="EMBL" id="WOD18559.1"/>
    </source>
</evidence>
<proteinExistence type="predicted"/>
<keyword evidence="2" id="KW-0436">Ligase</keyword>
<keyword evidence="1" id="KW-1133">Transmembrane helix</keyword>
<evidence type="ECO:0000313" key="3">
    <source>
        <dbReference type="Proteomes" id="UP001302652"/>
    </source>
</evidence>
<feature type="transmembrane region" description="Helical" evidence="1">
    <location>
        <begin position="272"/>
        <end position="291"/>
    </location>
</feature>
<gene>
    <name evidence="2" type="ORF">RW095_38125</name>
</gene>